<organism evidence="4 5">
    <name type="scientific">Allorhodopirellula heiligendammensis</name>
    <dbReference type="NCBI Taxonomy" id="2714739"/>
    <lineage>
        <taxon>Bacteria</taxon>
        <taxon>Pseudomonadati</taxon>
        <taxon>Planctomycetota</taxon>
        <taxon>Planctomycetia</taxon>
        <taxon>Pirellulales</taxon>
        <taxon>Pirellulaceae</taxon>
        <taxon>Allorhodopirellula</taxon>
    </lineage>
</organism>
<feature type="domain" description="Cyclic nucleotide-binding" evidence="3">
    <location>
        <begin position="8"/>
        <end position="127"/>
    </location>
</feature>
<dbReference type="SMART" id="SM00100">
    <property type="entry name" value="cNMP"/>
    <property type="match status" value="1"/>
</dbReference>
<evidence type="ECO:0000259" key="3">
    <source>
        <dbReference type="PROSITE" id="PS50042"/>
    </source>
</evidence>
<dbReference type="SUPFAM" id="SSF51206">
    <property type="entry name" value="cAMP-binding domain-like"/>
    <property type="match status" value="1"/>
</dbReference>
<gene>
    <name evidence="4" type="primary">trxB_2</name>
    <name evidence="4" type="ORF">Poly21_54630</name>
</gene>
<dbReference type="EMBL" id="SJPU01000007">
    <property type="protein sequence ID" value="TWU09797.1"/>
    <property type="molecule type" value="Genomic_DNA"/>
</dbReference>
<evidence type="ECO:0000313" key="4">
    <source>
        <dbReference type="EMBL" id="TWU09797.1"/>
    </source>
</evidence>
<reference evidence="4 5" key="1">
    <citation type="journal article" date="2020" name="Antonie Van Leeuwenhoek">
        <title>Rhodopirellula heiligendammensis sp. nov., Rhodopirellula pilleata sp. nov., and Rhodopirellula solitaria sp. nov. isolated from natural or artificial marine surfaces in Northern Germany and California, USA, and emended description of the genus Rhodopirellula.</title>
        <authorList>
            <person name="Kallscheuer N."/>
            <person name="Wiegand S."/>
            <person name="Jogler M."/>
            <person name="Boedeker C."/>
            <person name="Peeters S.H."/>
            <person name="Rast P."/>
            <person name="Heuer A."/>
            <person name="Jetten M.S.M."/>
            <person name="Rohde M."/>
            <person name="Jogler C."/>
        </authorList>
    </citation>
    <scope>NUCLEOTIDE SEQUENCE [LARGE SCALE GENOMIC DNA]</scope>
    <source>
        <strain evidence="4 5">Poly21</strain>
    </source>
</reference>
<dbReference type="Pfam" id="PF00027">
    <property type="entry name" value="cNMP_binding"/>
    <property type="match status" value="1"/>
</dbReference>
<keyword evidence="2 4" id="KW-0560">Oxidoreductase</keyword>
<dbReference type="Gene3D" id="3.50.50.60">
    <property type="entry name" value="FAD/NAD(P)-binding domain"/>
    <property type="match status" value="2"/>
</dbReference>
<accession>A0A5C6BDT4</accession>
<dbReference type="PRINTS" id="PR00368">
    <property type="entry name" value="FADPNR"/>
</dbReference>
<dbReference type="PROSITE" id="PS50042">
    <property type="entry name" value="CNMP_BINDING_3"/>
    <property type="match status" value="1"/>
</dbReference>
<dbReference type="PANTHER" id="PTHR48105">
    <property type="entry name" value="THIOREDOXIN REDUCTASE 1-RELATED-RELATED"/>
    <property type="match status" value="1"/>
</dbReference>
<sequence length="551" mass="59310">MNFSKQIAFPVLDPPQMQSVAEIGELVCFSPNEQMISQGSRDYPFYVIKSGEVRIVELVGDVENPITTHRAGQFTGDVDMLTGRSAVISAFANGAVEAYQLCAVRLRQLLNECPRFSDLLLDAFQARRELLPHTRFMGIRLIGKPNTHETMRMREFLYKNHVPHTFFDANNAEGVEQLRILGVFDKPLPIIHCNGHTEVEPTIEKIASCIGISRDIDSQLFDLVIVGAGPAGLAAAVYASSEGVKTLVVDGVGPGGQAGSSSKIENFIGFPSGISGGDLANRAYLQALKFGTQFTAPITVDEIYQDESGEHRLKLCTGQVARARCVLVATGVSYRQLDLPGCQRLEGAGVYYAATSVESRVCENSVAVVIGGGNSAGQAAMFLAQSAAQVKMVNRGADLSEGMSSYLSQRVTNHPKIALIPKSEVVQIHGDRCVEAINIRNSRTGDTTLHACSALFIFIGATPNTKWLPPTIKRDSNGFILTGSALHDLSHGAELSWPLDRAPYDLETSVPGILAAGDVRSGTTKRCGFAVGDGALAVTCVHRYLNDLALR</sequence>
<evidence type="ECO:0000313" key="5">
    <source>
        <dbReference type="Proteomes" id="UP000319908"/>
    </source>
</evidence>
<dbReference type="InterPro" id="IPR050097">
    <property type="entry name" value="Ferredoxin-NADP_redctase_2"/>
</dbReference>
<dbReference type="Pfam" id="PF07992">
    <property type="entry name" value="Pyr_redox_2"/>
    <property type="match status" value="1"/>
</dbReference>
<keyword evidence="5" id="KW-1185">Reference proteome</keyword>
<dbReference type="GO" id="GO:0004791">
    <property type="term" value="F:thioredoxin-disulfide reductase (NADPH) activity"/>
    <property type="evidence" value="ECO:0007669"/>
    <property type="project" value="UniProtKB-EC"/>
</dbReference>
<dbReference type="AlphaFoldDB" id="A0A5C6BDT4"/>
<dbReference type="RefSeq" id="WP_146409893.1">
    <property type="nucleotide sequence ID" value="NZ_SJPU01000007.1"/>
</dbReference>
<proteinExistence type="predicted"/>
<dbReference type="InterPro" id="IPR000595">
    <property type="entry name" value="cNMP-bd_dom"/>
</dbReference>
<dbReference type="CDD" id="cd00038">
    <property type="entry name" value="CAP_ED"/>
    <property type="match status" value="1"/>
</dbReference>
<evidence type="ECO:0000256" key="2">
    <source>
        <dbReference type="ARBA" id="ARBA00023002"/>
    </source>
</evidence>
<dbReference type="OrthoDB" id="9786503at2"/>
<comment type="caution">
    <text evidence="4">The sequence shown here is derived from an EMBL/GenBank/DDBJ whole genome shotgun (WGS) entry which is preliminary data.</text>
</comment>
<dbReference type="Gene3D" id="2.60.120.10">
    <property type="entry name" value="Jelly Rolls"/>
    <property type="match status" value="1"/>
</dbReference>
<keyword evidence="1" id="KW-0285">Flavoprotein</keyword>
<dbReference type="InterPro" id="IPR036188">
    <property type="entry name" value="FAD/NAD-bd_sf"/>
</dbReference>
<dbReference type="PRINTS" id="PR00469">
    <property type="entry name" value="PNDRDTASEII"/>
</dbReference>
<dbReference type="Proteomes" id="UP000319908">
    <property type="component" value="Unassembled WGS sequence"/>
</dbReference>
<dbReference type="InterPro" id="IPR014710">
    <property type="entry name" value="RmlC-like_jellyroll"/>
</dbReference>
<evidence type="ECO:0000256" key="1">
    <source>
        <dbReference type="ARBA" id="ARBA00022630"/>
    </source>
</evidence>
<dbReference type="InterPro" id="IPR023753">
    <property type="entry name" value="FAD/NAD-binding_dom"/>
</dbReference>
<protein>
    <submittedName>
        <fullName evidence="4">Thioredoxin reductase</fullName>
        <ecNumber evidence="4">1.8.1.9</ecNumber>
    </submittedName>
</protein>
<dbReference type="InterPro" id="IPR018490">
    <property type="entry name" value="cNMP-bd_dom_sf"/>
</dbReference>
<dbReference type="SUPFAM" id="SSF51905">
    <property type="entry name" value="FAD/NAD(P)-binding domain"/>
    <property type="match status" value="1"/>
</dbReference>
<dbReference type="EC" id="1.8.1.9" evidence="4"/>
<name>A0A5C6BDT4_9BACT</name>